<organism evidence="2 3">
    <name type="scientific">Escherichia marmotae</name>
    <dbReference type="NCBI Taxonomy" id="1499973"/>
    <lineage>
        <taxon>Bacteria</taxon>
        <taxon>Pseudomonadati</taxon>
        <taxon>Pseudomonadota</taxon>
        <taxon>Gammaproteobacteria</taxon>
        <taxon>Enterobacterales</taxon>
        <taxon>Enterobacteriaceae</taxon>
        <taxon>Escherichia</taxon>
    </lineage>
</organism>
<evidence type="ECO:0000313" key="3">
    <source>
        <dbReference type="Proteomes" id="UP001206878"/>
    </source>
</evidence>
<comment type="caution">
    <text evidence="2">The sequence shown here is derived from an EMBL/GenBank/DDBJ whole genome shotgun (WGS) entry which is preliminary data.</text>
</comment>
<dbReference type="InterPro" id="IPR006315">
    <property type="entry name" value="OM_autotransptr_brl_dom"/>
</dbReference>
<dbReference type="Proteomes" id="UP001206878">
    <property type="component" value="Unassembled WGS sequence"/>
</dbReference>
<dbReference type="EMBL" id="JANPXH010000313">
    <property type="protein sequence ID" value="MCR6678691.1"/>
    <property type="molecule type" value="Genomic_DNA"/>
</dbReference>
<evidence type="ECO:0000259" key="1">
    <source>
        <dbReference type="PROSITE" id="PS51208"/>
    </source>
</evidence>
<name>A0AAW5N029_9ESCH</name>
<evidence type="ECO:0000313" key="2">
    <source>
        <dbReference type="EMBL" id="MCR6678691.1"/>
    </source>
</evidence>
<feature type="domain" description="Autotransporter" evidence="1">
    <location>
        <begin position="1"/>
        <end position="106"/>
    </location>
</feature>
<dbReference type="GO" id="GO:0019867">
    <property type="term" value="C:outer membrane"/>
    <property type="evidence" value="ECO:0007669"/>
    <property type="project" value="InterPro"/>
</dbReference>
<proteinExistence type="predicted"/>
<protein>
    <submittedName>
        <fullName evidence="2">Autotransporter outer membrane beta-barrel domain-containing protein</fullName>
    </submittedName>
</protein>
<dbReference type="Pfam" id="PF03797">
    <property type="entry name" value="Autotransporter"/>
    <property type="match status" value="1"/>
</dbReference>
<feature type="non-terminal residue" evidence="2">
    <location>
        <position position="106"/>
    </location>
</feature>
<dbReference type="NCBIfam" id="TIGR01414">
    <property type="entry name" value="autotrans_barl"/>
    <property type="match status" value="1"/>
</dbReference>
<dbReference type="Gene3D" id="2.40.128.130">
    <property type="entry name" value="Autotransporter beta-domain"/>
    <property type="match status" value="1"/>
</dbReference>
<dbReference type="InterPro" id="IPR005546">
    <property type="entry name" value="Autotransporte_beta"/>
</dbReference>
<dbReference type="PROSITE" id="PS51208">
    <property type="entry name" value="AUTOTRANSPORTER"/>
    <property type="match status" value="1"/>
</dbReference>
<dbReference type="InterPro" id="IPR036709">
    <property type="entry name" value="Autotransporte_beta_dom_sf"/>
</dbReference>
<gene>
    <name evidence="2" type="ORF">NVV43_24505</name>
</gene>
<dbReference type="SUPFAM" id="SSF103515">
    <property type="entry name" value="Autotransporter"/>
    <property type="match status" value="1"/>
</dbReference>
<dbReference type="AlphaFoldDB" id="A0AAW5N029"/>
<reference evidence="2" key="1">
    <citation type="submission" date="2022-07" db="EMBL/GenBank/DDBJ databases">
        <title>Diversity of ethanolamine utilization by human commensal Escherichia coli.</title>
        <authorList>
            <person name="Jubelin G."/>
        </authorList>
    </citation>
    <scope>NUCLEOTIDE SEQUENCE</scope>
    <source>
        <strain evidence="2">S1</strain>
    </source>
</reference>
<sequence length="106" mass="12130">AGYTFRLGESADARTSYWLQPKMQLTWMDVKADNHTEDNGTLVEDSTEGNLQTRLGVKAYLQGHNALDDHKERSFQPFVETNWIYNSRNYSVKMDGISDEIIGARN</sequence>
<accession>A0AAW5N029</accession>
<feature type="non-terminal residue" evidence="2">
    <location>
        <position position="1"/>
    </location>
</feature>